<keyword evidence="2" id="KW-0229">DNA integration</keyword>
<dbReference type="InterPro" id="IPR013762">
    <property type="entry name" value="Integrase-like_cat_sf"/>
</dbReference>
<evidence type="ECO:0000256" key="1">
    <source>
        <dbReference type="ARBA" id="ARBA00008857"/>
    </source>
</evidence>
<dbReference type="PANTHER" id="PTHR30349:SF64">
    <property type="entry name" value="PROPHAGE INTEGRASE INTD-RELATED"/>
    <property type="match status" value="1"/>
</dbReference>
<feature type="domain" description="Core-binding (CB)" evidence="7">
    <location>
        <begin position="57"/>
        <end position="141"/>
    </location>
</feature>
<dbReference type="RefSeq" id="WP_264308395.1">
    <property type="nucleotide sequence ID" value="NZ_CP109635.1"/>
</dbReference>
<protein>
    <submittedName>
        <fullName evidence="8">Site-specific integrase</fullName>
    </submittedName>
</protein>
<dbReference type="Gene3D" id="1.10.150.130">
    <property type="match status" value="1"/>
</dbReference>
<dbReference type="GO" id="GO:0015074">
    <property type="term" value="P:DNA integration"/>
    <property type="evidence" value="ECO:0007669"/>
    <property type="project" value="UniProtKB-KW"/>
</dbReference>
<evidence type="ECO:0000259" key="6">
    <source>
        <dbReference type="PROSITE" id="PS51898"/>
    </source>
</evidence>
<feature type="domain" description="Tyr recombinase" evidence="6">
    <location>
        <begin position="165"/>
        <end position="365"/>
    </location>
</feature>
<dbReference type="PANTHER" id="PTHR30349">
    <property type="entry name" value="PHAGE INTEGRASE-RELATED"/>
    <property type="match status" value="1"/>
</dbReference>
<keyword evidence="3 5" id="KW-0238">DNA-binding</keyword>
<dbReference type="Gene3D" id="1.10.443.10">
    <property type="entry name" value="Intergrase catalytic core"/>
    <property type="match status" value="1"/>
</dbReference>
<accession>A0AA46TY77</accession>
<evidence type="ECO:0000256" key="5">
    <source>
        <dbReference type="PROSITE-ProRule" id="PRU01248"/>
    </source>
</evidence>
<reference evidence="8" key="1">
    <citation type="submission" date="2022-10" db="EMBL/GenBank/DDBJ databases">
        <title>Genome assembly of Lactococcus garvieae isolates from cricket gut.</title>
        <authorList>
            <person name="Luecke A.R."/>
            <person name="Brown A.M.V."/>
            <person name="Wakeman C.A."/>
        </authorList>
    </citation>
    <scope>NUCLEOTIDE SEQUENCE</scope>
    <source>
        <strain evidence="8">Alexii-11_2</strain>
    </source>
</reference>
<organism evidence="8 9">
    <name type="scientific">Lactococcus garvieae</name>
    <dbReference type="NCBI Taxonomy" id="1363"/>
    <lineage>
        <taxon>Bacteria</taxon>
        <taxon>Bacillati</taxon>
        <taxon>Bacillota</taxon>
        <taxon>Bacilli</taxon>
        <taxon>Lactobacillales</taxon>
        <taxon>Streptococcaceae</taxon>
        <taxon>Lactococcus</taxon>
    </lineage>
</organism>
<dbReference type="InterPro" id="IPR050090">
    <property type="entry name" value="Tyrosine_recombinase_XerCD"/>
</dbReference>
<evidence type="ECO:0000256" key="3">
    <source>
        <dbReference type="ARBA" id="ARBA00023125"/>
    </source>
</evidence>
<dbReference type="InterPro" id="IPR010998">
    <property type="entry name" value="Integrase_recombinase_N"/>
</dbReference>
<dbReference type="PROSITE" id="PS51898">
    <property type="entry name" value="TYR_RECOMBINASE"/>
    <property type="match status" value="1"/>
</dbReference>
<dbReference type="InterPro" id="IPR004107">
    <property type="entry name" value="Integrase_SAM-like_N"/>
</dbReference>
<keyword evidence="4" id="KW-0233">DNA recombination</keyword>
<dbReference type="InterPro" id="IPR044068">
    <property type="entry name" value="CB"/>
</dbReference>
<dbReference type="InterPro" id="IPR011010">
    <property type="entry name" value="DNA_brk_join_enz"/>
</dbReference>
<dbReference type="GO" id="GO:0003677">
    <property type="term" value="F:DNA binding"/>
    <property type="evidence" value="ECO:0007669"/>
    <property type="project" value="UniProtKB-UniRule"/>
</dbReference>
<name>A0AA46TY77_9LACT</name>
<dbReference type="CDD" id="cd01189">
    <property type="entry name" value="INT_ICEBs1_C_like"/>
    <property type="match status" value="1"/>
</dbReference>
<gene>
    <name evidence="8" type="ORF">OF801_01745</name>
</gene>
<evidence type="ECO:0000313" key="9">
    <source>
        <dbReference type="Proteomes" id="UP001164042"/>
    </source>
</evidence>
<dbReference type="InterPro" id="IPR002104">
    <property type="entry name" value="Integrase_catalytic"/>
</dbReference>
<dbReference type="Pfam" id="PF14657">
    <property type="entry name" value="Arm-DNA-bind_4"/>
    <property type="match status" value="1"/>
</dbReference>
<sequence length="376" mass="43482">MARYIKRGKVWQYEISYKDIDGKYKKLRKSGFPKKTDAIAEAGEIEAKLAKGFNAASKDYLLSEHFEKWIEVFKKGKVSDGTYKKYLYTLSVISSYFADMTIKTLNRTKYQQALNSYAENKSDESTRQINTHIRSSISNLVDEGIINYDFTKGAIVKGGKSAKDEDDKYLDFDDFEKLIKAVRTKLNPIYASPFMIFVGAMTGMRFSELSGLTWDHINFEEKYIEVTRTWDHSKQDFGPTKNPQSKRKISIDSKTMDTIRDFKKRQQELFNKLDIHPMHDFVFYNAQNGVINNKSINKQLNTLCKKLNLSTIITSHGLRHSHASMLIYKDINILYISKRLGHRSLNVTMSTYSHAIKELQDKEDSSVRNILEGIIE</sequence>
<dbReference type="Pfam" id="PF00589">
    <property type="entry name" value="Phage_integrase"/>
    <property type="match status" value="1"/>
</dbReference>
<proteinExistence type="inferred from homology"/>
<dbReference type="EMBL" id="CP109635">
    <property type="protein sequence ID" value="UYT10688.1"/>
    <property type="molecule type" value="Genomic_DNA"/>
</dbReference>
<evidence type="ECO:0000256" key="4">
    <source>
        <dbReference type="ARBA" id="ARBA00023172"/>
    </source>
</evidence>
<dbReference type="Pfam" id="PF14659">
    <property type="entry name" value="Phage_int_SAM_3"/>
    <property type="match status" value="1"/>
</dbReference>
<dbReference type="InterPro" id="IPR028259">
    <property type="entry name" value="AP2-like_int_N"/>
</dbReference>
<evidence type="ECO:0000256" key="2">
    <source>
        <dbReference type="ARBA" id="ARBA00022908"/>
    </source>
</evidence>
<dbReference type="AlphaFoldDB" id="A0AA46TY77"/>
<dbReference type="SUPFAM" id="SSF56349">
    <property type="entry name" value="DNA breaking-rejoining enzymes"/>
    <property type="match status" value="1"/>
</dbReference>
<dbReference type="Proteomes" id="UP001164042">
    <property type="component" value="Chromosome"/>
</dbReference>
<dbReference type="PROSITE" id="PS51900">
    <property type="entry name" value="CB"/>
    <property type="match status" value="1"/>
</dbReference>
<evidence type="ECO:0000259" key="7">
    <source>
        <dbReference type="PROSITE" id="PS51900"/>
    </source>
</evidence>
<comment type="similarity">
    <text evidence="1">Belongs to the 'phage' integrase family.</text>
</comment>
<dbReference type="GO" id="GO:0006310">
    <property type="term" value="P:DNA recombination"/>
    <property type="evidence" value="ECO:0007669"/>
    <property type="project" value="UniProtKB-KW"/>
</dbReference>
<evidence type="ECO:0000313" key="8">
    <source>
        <dbReference type="EMBL" id="UYT10688.1"/>
    </source>
</evidence>